<dbReference type="Proteomes" id="UP000194999">
    <property type="component" value="Unassembled WGS sequence"/>
</dbReference>
<evidence type="ECO:0000256" key="2">
    <source>
        <dbReference type="SAM" id="SignalP"/>
    </source>
</evidence>
<feature type="region of interest" description="Disordered" evidence="1">
    <location>
        <begin position="25"/>
        <end position="56"/>
    </location>
</feature>
<dbReference type="EMBL" id="JOOY01000153">
    <property type="protein sequence ID" value="OUI97433.1"/>
    <property type="molecule type" value="Genomic_DNA"/>
</dbReference>
<dbReference type="AlphaFoldDB" id="A0A252AZA0"/>
<evidence type="ECO:0000313" key="3">
    <source>
        <dbReference type="EMBL" id="OUI97433.1"/>
    </source>
</evidence>
<name>A0A252AZA0_9PROT</name>
<protein>
    <submittedName>
        <fullName evidence="3">Type IV secretion protein DotH</fullName>
    </submittedName>
</protein>
<comment type="caution">
    <text evidence="3">The sequence shown here is derived from an EMBL/GenBank/DDBJ whole genome shotgun (WGS) entry which is preliminary data.</text>
</comment>
<dbReference type="InterPro" id="IPR022073">
    <property type="entry name" value="T4BSS_DotH_IcmK"/>
</dbReference>
<gene>
    <name evidence="3" type="ORF">HK15_03355</name>
</gene>
<evidence type="ECO:0000313" key="4">
    <source>
        <dbReference type="Proteomes" id="UP000194999"/>
    </source>
</evidence>
<evidence type="ECO:0000256" key="1">
    <source>
        <dbReference type="SAM" id="MobiDB-lite"/>
    </source>
</evidence>
<keyword evidence="2" id="KW-0732">Signal</keyword>
<proteinExistence type="predicted"/>
<feature type="compositionally biased region" description="Basic and acidic residues" evidence="1">
    <location>
        <begin position="32"/>
        <end position="41"/>
    </location>
</feature>
<sequence length="315" mass="33489">MHTNRLSLVLSLGMMLSVPSMACAQSHQNGIPDDREKDHVDPIYAGTLPPPPSVRQDLYDRYDTGQKTLDAEDDPHLLASPTSRSLSVSFEPGAQIPIVRLAQGYPAAITFLDATGQPWPIAWDLATNKAASCDADGKGSDKAPIRAVGINACVPQAGSNILQITPISRYPRGGLLVTLKDAPKPISFMIVAGTGAYDADLTVRITRKGPNAKEQASALGAVPDTSDPVLNNLLDGVPPMEAVPLLVSGVSADRLRAWKLKNTMYIRTTFELSSPAAIAHVSAFDVTAYAAPFSTRLLVSTGERLVPVSVQEDTP</sequence>
<feature type="signal peptide" evidence="2">
    <location>
        <begin position="1"/>
        <end position="22"/>
    </location>
</feature>
<reference evidence="3 4" key="1">
    <citation type="submission" date="2014-06" db="EMBL/GenBank/DDBJ databases">
        <authorList>
            <person name="Ju J."/>
            <person name="Zhang J."/>
        </authorList>
    </citation>
    <scope>NUCLEOTIDE SEQUENCE [LARGE SCALE GENOMIC DNA]</scope>
    <source>
        <strain evidence="3">DmW_048</strain>
    </source>
</reference>
<feature type="chain" id="PRO_5012784149" evidence="2">
    <location>
        <begin position="23"/>
        <end position="315"/>
    </location>
</feature>
<dbReference type="RefSeq" id="WP_094756212.1">
    <property type="nucleotide sequence ID" value="NZ_JOOY01000153.1"/>
</dbReference>
<accession>A0A252AZA0</accession>
<organism evidence="3 4">
    <name type="scientific">Acetobacter orientalis</name>
    <dbReference type="NCBI Taxonomy" id="146474"/>
    <lineage>
        <taxon>Bacteria</taxon>
        <taxon>Pseudomonadati</taxon>
        <taxon>Pseudomonadota</taxon>
        <taxon>Alphaproteobacteria</taxon>
        <taxon>Acetobacterales</taxon>
        <taxon>Acetobacteraceae</taxon>
        <taxon>Acetobacter</taxon>
    </lineage>
</organism>
<dbReference type="Pfam" id="PF12293">
    <property type="entry name" value="T4BSS_DotH_IcmK"/>
    <property type="match status" value="1"/>
</dbReference>